<sequence length="60" mass="6693">MRGARYTHNIGNDPFGNTLFFVRQDSRWMLQKAGGEPIHLSDEQIRMMADLAGVAKASGK</sequence>
<name>A0A7W5ZRX4_9SPHN</name>
<protein>
    <submittedName>
        <fullName evidence="1">Uncharacterized protein</fullName>
    </submittedName>
</protein>
<proteinExistence type="predicted"/>
<dbReference type="AlphaFoldDB" id="A0A7W5ZRX4"/>
<accession>A0A7W5ZRX4</accession>
<comment type="caution">
    <text evidence="1">The sequence shown here is derived from an EMBL/GenBank/DDBJ whole genome shotgun (WGS) entry which is preliminary data.</text>
</comment>
<keyword evidence="2" id="KW-1185">Reference proteome</keyword>
<evidence type="ECO:0000313" key="2">
    <source>
        <dbReference type="Proteomes" id="UP000562395"/>
    </source>
</evidence>
<gene>
    <name evidence="1" type="ORF">GGQ88_000135</name>
</gene>
<dbReference type="RefSeq" id="WP_183611102.1">
    <property type="nucleotide sequence ID" value="NZ_JACICY010000001.1"/>
</dbReference>
<reference evidence="1 2" key="1">
    <citation type="submission" date="2020-08" db="EMBL/GenBank/DDBJ databases">
        <title>Genomic Encyclopedia of Type Strains, Phase IV (KMG-IV): sequencing the most valuable type-strain genomes for metagenomic binning, comparative biology and taxonomic classification.</title>
        <authorList>
            <person name="Goeker M."/>
        </authorList>
    </citation>
    <scope>NUCLEOTIDE SEQUENCE [LARGE SCALE GENOMIC DNA]</scope>
    <source>
        <strain evidence="1 2">DSM 14552</strain>
    </source>
</reference>
<dbReference type="EMBL" id="JACICY010000001">
    <property type="protein sequence ID" value="MBB3858895.1"/>
    <property type="molecule type" value="Genomic_DNA"/>
</dbReference>
<organism evidence="1 2">
    <name type="scientific">Novosphingobium hassiacum</name>
    <dbReference type="NCBI Taxonomy" id="173676"/>
    <lineage>
        <taxon>Bacteria</taxon>
        <taxon>Pseudomonadati</taxon>
        <taxon>Pseudomonadota</taxon>
        <taxon>Alphaproteobacteria</taxon>
        <taxon>Sphingomonadales</taxon>
        <taxon>Sphingomonadaceae</taxon>
        <taxon>Novosphingobium</taxon>
    </lineage>
</organism>
<evidence type="ECO:0000313" key="1">
    <source>
        <dbReference type="EMBL" id="MBB3858895.1"/>
    </source>
</evidence>
<dbReference type="Proteomes" id="UP000562395">
    <property type="component" value="Unassembled WGS sequence"/>
</dbReference>